<dbReference type="OMA" id="SHTTLIY"/>
<dbReference type="Pfam" id="PF03466">
    <property type="entry name" value="LysR_substrate"/>
    <property type="match status" value="1"/>
</dbReference>
<feature type="domain" description="HTH lysR-type" evidence="5">
    <location>
        <begin position="5"/>
        <end position="62"/>
    </location>
</feature>
<dbReference type="InterPro" id="IPR036390">
    <property type="entry name" value="WH_DNA-bd_sf"/>
</dbReference>
<dbReference type="PROSITE" id="PS50931">
    <property type="entry name" value="HTH_LYSR"/>
    <property type="match status" value="1"/>
</dbReference>
<evidence type="ECO:0000313" key="11">
    <source>
        <dbReference type="Proteomes" id="UP001194579"/>
    </source>
</evidence>
<dbReference type="SUPFAM" id="SSF46785">
    <property type="entry name" value="Winged helix' DNA-binding domain"/>
    <property type="match status" value="1"/>
</dbReference>
<dbReference type="InterPro" id="IPR000847">
    <property type="entry name" value="LysR_HTH_N"/>
</dbReference>
<dbReference type="PANTHER" id="PTHR30126">
    <property type="entry name" value="HTH-TYPE TRANSCRIPTIONAL REGULATOR"/>
    <property type="match status" value="1"/>
</dbReference>
<evidence type="ECO:0000313" key="7">
    <source>
        <dbReference type="EMBL" id="MBI0555847.1"/>
    </source>
</evidence>
<dbReference type="GO" id="GO:0000976">
    <property type="term" value="F:transcription cis-regulatory region binding"/>
    <property type="evidence" value="ECO:0007669"/>
    <property type="project" value="TreeGrafter"/>
</dbReference>
<dbReference type="OrthoDB" id="6988449at2"/>
<reference evidence="8 10" key="3">
    <citation type="journal article" date="2018" name="BMC Genomics">
        <title>High genomic variability in the plant pathogenic bacterium Pectobacterium parmentieri deciphered from de novo assembled complete genomes.</title>
        <authorList>
            <person name="Zoledowska S."/>
            <person name="Motyka-Pomagruk A."/>
            <person name="Sledz W."/>
            <person name="Mengoni A."/>
            <person name="Lojkowska E."/>
        </authorList>
    </citation>
    <scope>NUCLEOTIDE SEQUENCE [LARGE SCALE GENOMIC DNA]</scope>
    <source>
        <strain evidence="8 10">IFB5626</strain>
    </source>
</reference>
<dbReference type="GO" id="GO:0003700">
    <property type="term" value="F:DNA-binding transcription factor activity"/>
    <property type="evidence" value="ECO:0007669"/>
    <property type="project" value="InterPro"/>
</dbReference>
<evidence type="ECO:0000259" key="5">
    <source>
        <dbReference type="PROSITE" id="PS50931"/>
    </source>
</evidence>
<keyword evidence="4" id="KW-0804">Transcription</keyword>
<dbReference type="PATRIC" id="fig|1166016.3.peg.4705"/>
<dbReference type="Proteomes" id="UP000269665">
    <property type="component" value="Unassembled WGS sequence"/>
</dbReference>
<dbReference type="KEGG" id="ppar:A8F97_19135"/>
<evidence type="ECO:0000313" key="6">
    <source>
        <dbReference type="EMBL" id="AFI92688.1"/>
    </source>
</evidence>
<dbReference type="STRING" id="1905730.W5S_4642"/>
<dbReference type="Proteomes" id="UP000008044">
    <property type="component" value="Chromosome"/>
</dbReference>
<keyword evidence="11" id="KW-1185">Reference proteome</keyword>
<reference evidence="11" key="4">
    <citation type="submission" date="2023-07" db="EMBL/GenBank/DDBJ databases">
        <title>Identification of Pectobacterium versatile causing blackleg of potato from New York State with a whole genome sequencing approach.</title>
        <authorList>
            <person name="Ma X."/>
            <person name="Swingle B."/>
        </authorList>
    </citation>
    <scope>NUCLEOTIDE SEQUENCE [LARGE SCALE GENOMIC DNA]</scope>
    <source>
        <strain evidence="11">NY1588A</strain>
    </source>
</reference>
<reference evidence="6 9" key="1">
    <citation type="journal article" date="2012" name="J. Bacteriol.">
        <title>Genome sequence of Pectobacterium sp. strain SCC3193.</title>
        <authorList>
            <person name="Koskinen J.P."/>
            <person name="Laine P."/>
            <person name="Niemi O."/>
            <person name="Nykyri J."/>
            <person name="Harjunpaa H."/>
            <person name="Auvinen P."/>
            <person name="Paulin L."/>
            <person name="Pirhonen M."/>
            <person name="Palva T."/>
            <person name="Holm L."/>
        </authorList>
    </citation>
    <scope>NUCLEOTIDE SEQUENCE [LARGE SCALE GENOMIC DNA]</scope>
    <source>
        <strain evidence="6 9">SCC3193</strain>
    </source>
</reference>
<reference evidence="7" key="5">
    <citation type="submission" date="2024-05" db="EMBL/GenBank/DDBJ databases">
        <title>Identification of Pectobacterium versatile causing blackleg of potato from New York State with a whole genome sequencing approach.</title>
        <authorList>
            <person name="Ma X."/>
            <person name="Swingle B."/>
        </authorList>
    </citation>
    <scope>NUCLEOTIDE SEQUENCE</scope>
    <source>
        <strain evidence="7">NY1588A</strain>
    </source>
</reference>
<evidence type="ECO:0000256" key="1">
    <source>
        <dbReference type="ARBA" id="ARBA00009437"/>
    </source>
</evidence>
<evidence type="ECO:0000313" key="10">
    <source>
        <dbReference type="Proteomes" id="UP000269665"/>
    </source>
</evidence>
<reference evidence="6" key="2">
    <citation type="submission" date="2012-03" db="EMBL/GenBank/DDBJ databases">
        <authorList>
            <person name="Koskinen P."/>
            <person name="Laine P."/>
            <person name="Niemi O."/>
            <person name="Nykyri J."/>
            <person name="Harjunpaa H."/>
            <person name="Auvinen P."/>
            <person name="Paulin L."/>
            <person name="Pirhonen M."/>
            <person name="Palva T."/>
            <person name="Holm L."/>
        </authorList>
    </citation>
    <scope>NUCLEOTIDE SEQUENCE</scope>
    <source>
        <strain evidence="6">SCC3193</strain>
    </source>
</reference>
<dbReference type="KEGG" id="pec:W5S_4642"/>
<dbReference type="PANTHER" id="PTHR30126:SF88">
    <property type="entry name" value="TRANSCRIPTIONAL REGULATOR-RELATED"/>
    <property type="match status" value="1"/>
</dbReference>
<dbReference type="SUPFAM" id="SSF53850">
    <property type="entry name" value="Periplasmic binding protein-like II"/>
    <property type="match status" value="1"/>
</dbReference>
<dbReference type="EMBL" id="CP003415">
    <property type="protein sequence ID" value="AFI92688.1"/>
    <property type="molecule type" value="Genomic_DNA"/>
</dbReference>
<keyword evidence="2" id="KW-0805">Transcription regulation</keyword>
<name>A0A0H3IC97_PECPM</name>
<dbReference type="eggNOG" id="COG0583">
    <property type="taxonomic scope" value="Bacteria"/>
</dbReference>
<sequence>MLTKTTLEQWEILQAVIDLGGYTQAANALHRSQSSVSYQLSLLQERLGIELLTIHGRKAALTPEGESLLAQAHPVIRAFHALEARAHSLKMGEQTSINLVVDSTFPKDRLFHLLSTFQKQHPATRIHLTEVLRNETSEQLKARNADIYVIAQRELDGIAGQWLMNVDFVAVAHCHHPLFSLPTPLSHETLSRYPCVEIVTRTTPHSQLTSVENWTFTTFEAATQAVLHQVGYGWLPEARISDHITQGELQILPLQQGERRTTPLYLLAEEKGQPLSKEILTLITLLFGRL</sequence>
<protein>
    <submittedName>
        <fullName evidence="7">LysR family transcriptional regulator</fullName>
    </submittedName>
    <submittedName>
        <fullName evidence="6">Transcriptional regulator, LysR family</fullName>
    </submittedName>
</protein>
<proteinExistence type="inferred from homology"/>
<dbReference type="HOGENOM" id="CLU_039613_35_2_6"/>
<dbReference type="EMBL" id="WABS01000031">
    <property type="protein sequence ID" value="MBI0555847.1"/>
    <property type="molecule type" value="Genomic_DNA"/>
</dbReference>
<evidence type="ECO:0000256" key="4">
    <source>
        <dbReference type="ARBA" id="ARBA00023163"/>
    </source>
</evidence>
<dbReference type="Proteomes" id="UP001194579">
    <property type="component" value="Unassembled WGS sequence"/>
</dbReference>
<evidence type="ECO:0000256" key="2">
    <source>
        <dbReference type="ARBA" id="ARBA00023015"/>
    </source>
</evidence>
<dbReference type="GeneID" id="45851577"/>
<dbReference type="InterPro" id="IPR005119">
    <property type="entry name" value="LysR_subst-bd"/>
</dbReference>
<comment type="similarity">
    <text evidence="1">Belongs to the LysR transcriptional regulatory family.</text>
</comment>
<dbReference type="AlphaFoldDB" id="A0A0H3IC97"/>
<dbReference type="Gene3D" id="1.10.10.10">
    <property type="entry name" value="Winged helix-like DNA-binding domain superfamily/Winged helix DNA-binding domain"/>
    <property type="match status" value="1"/>
</dbReference>
<accession>A0A0H3IC97</accession>
<keyword evidence="3" id="KW-0238">DNA-binding</keyword>
<dbReference type="Pfam" id="PF00126">
    <property type="entry name" value="HTH_1"/>
    <property type="match status" value="1"/>
</dbReference>
<organism evidence="6 9">
    <name type="scientific">Pectobacterium parmentieri</name>
    <dbReference type="NCBI Taxonomy" id="1905730"/>
    <lineage>
        <taxon>Bacteria</taxon>
        <taxon>Pseudomonadati</taxon>
        <taxon>Pseudomonadota</taxon>
        <taxon>Gammaproteobacteria</taxon>
        <taxon>Enterobacterales</taxon>
        <taxon>Pectobacteriaceae</taxon>
        <taxon>Pectobacterium</taxon>
    </lineage>
</organism>
<dbReference type="Gene3D" id="3.40.190.290">
    <property type="match status" value="1"/>
</dbReference>
<evidence type="ECO:0000256" key="3">
    <source>
        <dbReference type="ARBA" id="ARBA00023125"/>
    </source>
</evidence>
<evidence type="ECO:0000313" key="8">
    <source>
        <dbReference type="EMBL" id="RKO78397.1"/>
    </source>
</evidence>
<gene>
    <name evidence="6" type="ordered locus">W5S_4642</name>
    <name evidence="8" type="ORF">C5E00_17215</name>
    <name evidence="7" type="ORF">F6Q06_15335</name>
</gene>
<dbReference type="InterPro" id="IPR036388">
    <property type="entry name" value="WH-like_DNA-bd_sf"/>
</dbReference>
<dbReference type="EMBL" id="PSZG01000001">
    <property type="protein sequence ID" value="RKO78397.1"/>
    <property type="molecule type" value="Genomic_DNA"/>
</dbReference>
<dbReference type="RefSeq" id="WP_014702058.1">
    <property type="nucleotide sequence ID" value="NC_017845.1"/>
</dbReference>
<evidence type="ECO:0000313" key="9">
    <source>
        <dbReference type="Proteomes" id="UP000008044"/>
    </source>
</evidence>